<dbReference type="InterPro" id="IPR002495">
    <property type="entry name" value="Glyco_trans_8"/>
</dbReference>
<reference evidence="10 11" key="1">
    <citation type="submission" date="2018-06" db="EMBL/GenBank/DDBJ databases">
        <authorList>
            <consortium name="Pathogen Informatics"/>
            <person name="Doyle S."/>
        </authorList>
    </citation>
    <scope>NUCLEOTIDE SEQUENCE [LARGE SCALE GENOMIC DNA]</scope>
    <source>
        <strain evidence="10 11">NCTC12151</strain>
    </source>
</reference>
<evidence type="ECO:0000256" key="1">
    <source>
        <dbReference type="ARBA" id="ARBA00001946"/>
    </source>
</evidence>
<keyword evidence="6" id="KW-0479">Metal-binding</keyword>
<dbReference type="GO" id="GO:0046872">
    <property type="term" value="F:metal ion binding"/>
    <property type="evidence" value="ECO:0007669"/>
    <property type="project" value="UniProtKB-KW"/>
</dbReference>
<gene>
    <name evidence="10" type="primary">rfaJ_2</name>
    <name evidence="10" type="ORF">NCTC12151_00489</name>
</gene>
<proteinExistence type="inferred from homology"/>
<keyword evidence="5 10" id="KW-0808">Transferase</keyword>
<dbReference type="AlphaFoldDB" id="A0A2X4U774"/>
<dbReference type="PANTHER" id="PTHR13778">
    <property type="entry name" value="GLYCOSYLTRANSFERASE 8 DOMAIN-CONTAINING PROTEIN"/>
    <property type="match status" value="1"/>
</dbReference>
<evidence type="ECO:0000259" key="9">
    <source>
        <dbReference type="Pfam" id="PF08437"/>
    </source>
</evidence>
<evidence type="ECO:0000256" key="8">
    <source>
        <dbReference type="ARBA" id="ARBA00022985"/>
    </source>
</evidence>
<keyword evidence="4 10" id="KW-0328">Glycosyltransferase</keyword>
<keyword evidence="7" id="KW-0460">Magnesium</keyword>
<dbReference type="GO" id="GO:0008918">
    <property type="term" value="F:lipopolysaccharide 3-alpha-galactosyltransferase activity"/>
    <property type="evidence" value="ECO:0007669"/>
    <property type="project" value="InterPro"/>
</dbReference>
<dbReference type="CDD" id="cd04194">
    <property type="entry name" value="GT8_A4GalT_like"/>
    <property type="match status" value="1"/>
</dbReference>
<comment type="pathway">
    <text evidence="2">Bacterial outer membrane biogenesis; LPS core biosynthesis.</text>
</comment>
<dbReference type="Gene3D" id="3.90.550.10">
    <property type="entry name" value="Spore Coat Polysaccharide Biosynthesis Protein SpsA, Chain A"/>
    <property type="match status" value="1"/>
</dbReference>
<dbReference type="InterPro" id="IPR013645">
    <property type="entry name" value="Glyco_transf_8N"/>
</dbReference>
<comment type="cofactor">
    <cofactor evidence="1">
        <name>Mg(2+)</name>
        <dbReference type="ChEBI" id="CHEBI:18420"/>
    </cofactor>
</comment>
<evidence type="ECO:0000313" key="10">
    <source>
        <dbReference type="EMBL" id="SQI35656.1"/>
    </source>
</evidence>
<protein>
    <submittedName>
        <fullName evidence="10">Lipopolysaccharide 1,2-glucosyltransferase</fullName>
        <ecNumber evidence="10">2.4.1.58</ecNumber>
    </submittedName>
</protein>
<evidence type="ECO:0000256" key="4">
    <source>
        <dbReference type="ARBA" id="ARBA00022676"/>
    </source>
</evidence>
<evidence type="ECO:0000256" key="7">
    <source>
        <dbReference type="ARBA" id="ARBA00022842"/>
    </source>
</evidence>
<evidence type="ECO:0000256" key="5">
    <source>
        <dbReference type="ARBA" id="ARBA00022679"/>
    </source>
</evidence>
<keyword evidence="8" id="KW-0448">Lipopolysaccharide biosynthesis</keyword>
<evidence type="ECO:0000256" key="6">
    <source>
        <dbReference type="ARBA" id="ARBA00022723"/>
    </source>
</evidence>
<sequence length="340" mass="39545">MEIMNYNINSCIKNTVSFGNDAGFEDKKPFHITYGVDKRYQLGVAISIVSVLINNRNSFCFHIFTDECSDEYLNKIKDIAENFSTCINIYYVDPAFFHTLPSTKVWSHAMYYRLLAYDWLNSEIERVLYLDADVMCAGNLSALFQLDFSGNVAAVVDDFFSTKESSIVRLGSKLKDKQHYFNSGVMLVNLRIWQEESLTEKALNMLLDPALAKEIKYPDQDVLNIILSERLIFLERKYNTIYTLKAELKDKTHKKYTSVINDSTVLVHYTGVTKPWHSWGFYPSGDIFNIAWNSSPWRNSPRQSAETVSEMQKEYKHYFAYGKYRKGIFSLLKYKLKKSR</sequence>
<dbReference type="PANTHER" id="PTHR13778:SF64">
    <property type="entry name" value="LIPOPOLYSACCHARIDE 1,2-GLUCOSYLTRANSFERASE"/>
    <property type="match status" value="1"/>
</dbReference>
<comment type="similarity">
    <text evidence="3">Belongs to the glycosyltransferase 8 family.</text>
</comment>
<feature type="domain" description="Glycosyl transferase family 8 C-terminal" evidence="9">
    <location>
        <begin position="282"/>
        <end position="338"/>
    </location>
</feature>
<dbReference type="Pfam" id="PF08437">
    <property type="entry name" value="Glyco_transf_8C"/>
    <property type="match status" value="1"/>
</dbReference>
<dbReference type="OrthoDB" id="9807549at2"/>
<dbReference type="Pfam" id="PF01501">
    <property type="entry name" value="Glyco_transf_8"/>
    <property type="match status" value="1"/>
</dbReference>
<organism evidence="10 11">
    <name type="scientific">Leminorella richardii</name>
    <dbReference type="NCBI Taxonomy" id="158841"/>
    <lineage>
        <taxon>Bacteria</taxon>
        <taxon>Pseudomonadati</taxon>
        <taxon>Pseudomonadota</taxon>
        <taxon>Gammaproteobacteria</taxon>
        <taxon>Enterobacterales</taxon>
        <taxon>Budviciaceae</taxon>
        <taxon>Leminorella</taxon>
    </lineage>
</organism>
<name>A0A2X4U774_9GAMM</name>
<dbReference type="InterPro" id="IPR029044">
    <property type="entry name" value="Nucleotide-diphossugar_trans"/>
</dbReference>
<dbReference type="KEGG" id="lri:NCTC12151_00489"/>
<accession>A0A2X4U774</accession>
<dbReference type="SUPFAM" id="SSF53448">
    <property type="entry name" value="Nucleotide-diphospho-sugar transferases"/>
    <property type="match status" value="1"/>
</dbReference>
<dbReference type="InterPro" id="IPR050748">
    <property type="entry name" value="Glycosyltrans_8_dom-fam"/>
</dbReference>
<keyword evidence="11" id="KW-1185">Reference proteome</keyword>
<evidence type="ECO:0000256" key="2">
    <source>
        <dbReference type="ARBA" id="ARBA00004713"/>
    </source>
</evidence>
<dbReference type="GO" id="GO:0008919">
    <property type="term" value="F:lipopolysaccharide glucosyltransferase I activity"/>
    <property type="evidence" value="ECO:0007669"/>
    <property type="project" value="UniProtKB-EC"/>
</dbReference>
<dbReference type="EMBL" id="LS483470">
    <property type="protein sequence ID" value="SQI35656.1"/>
    <property type="molecule type" value="Genomic_DNA"/>
</dbReference>
<evidence type="ECO:0000313" key="11">
    <source>
        <dbReference type="Proteomes" id="UP000249005"/>
    </source>
</evidence>
<evidence type="ECO:0000256" key="3">
    <source>
        <dbReference type="ARBA" id="ARBA00006351"/>
    </source>
</evidence>
<dbReference type="EC" id="2.4.1.58" evidence="10"/>
<dbReference type="Proteomes" id="UP000249005">
    <property type="component" value="Chromosome 1"/>
</dbReference>